<protein>
    <submittedName>
        <fullName evidence="2">Uncharacterized protein</fullName>
    </submittedName>
</protein>
<accession>A0A6A4NC51</accession>
<dbReference type="AlphaFoldDB" id="A0A6A4NC51"/>
<proteinExistence type="predicted"/>
<organism evidence="2 3">
    <name type="scientific">Lupinus albus</name>
    <name type="common">White lupine</name>
    <name type="synonym">Lupinus termis</name>
    <dbReference type="NCBI Taxonomy" id="3870"/>
    <lineage>
        <taxon>Eukaryota</taxon>
        <taxon>Viridiplantae</taxon>
        <taxon>Streptophyta</taxon>
        <taxon>Embryophyta</taxon>
        <taxon>Tracheophyta</taxon>
        <taxon>Spermatophyta</taxon>
        <taxon>Magnoliopsida</taxon>
        <taxon>eudicotyledons</taxon>
        <taxon>Gunneridae</taxon>
        <taxon>Pentapetalae</taxon>
        <taxon>rosids</taxon>
        <taxon>fabids</taxon>
        <taxon>Fabales</taxon>
        <taxon>Fabaceae</taxon>
        <taxon>Papilionoideae</taxon>
        <taxon>50 kb inversion clade</taxon>
        <taxon>genistoids sensu lato</taxon>
        <taxon>core genistoids</taxon>
        <taxon>Genisteae</taxon>
        <taxon>Lupinus</taxon>
    </lineage>
</organism>
<comment type="caution">
    <text evidence="2">The sequence shown here is derived from an EMBL/GenBank/DDBJ whole genome shotgun (WGS) entry which is preliminary data.</text>
</comment>
<keyword evidence="1" id="KW-1133">Transmembrane helix</keyword>
<evidence type="ECO:0000313" key="3">
    <source>
        <dbReference type="Proteomes" id="UP000447434"/>
    </source>
</evidence>
<reference evidence="3" key="1">
    <citation type="journal article" date="2020" name="Nat. Commun.">
        <title>Genome sequence of the cluster root forming white lupin.</title>
        <authorList>
            <person name="Hufnagel B."/>
            <person name="Marques A."/>
            <person name="Soriano A."/>
            <person name="Marques L."/>
            <person name="Divol F."/>
            <person name="Doumas P."/>
            <person name="Sallet E."/>
            <person name="Mancinotti D."/>
            <person name="Carrere S."/>
            <person name="Marande W."/>
            <person name="Arribat S."/>
            <person name="Keller J."/>
            <person name="Huneau C."/>
            <person name="Blein T."/>
            <person name="Aime D."/>
            <person name="Laguerre M."/>
            <person name="Taylor J."/>
            <person name="Schubert V."/>
            <person name="Nelson M."/>
            <person name="Geu-Flores F."/>
            <person name="Crespi M."/>
            <person name="Gallardo-Guerrero K."/>
            <person name="Delaux P.-M."/>
            <person name="Salse J."/>
            <person name="Berges H."/>
            <person name="Guyot R."/>
            <person name="Gouzy J."/>
            <person name="Peret B."/>
        </authorList>
    </citation>
    <scope>NUCLEOTIDE SEQUENCE [LARGE SCALE GENOMIC DNA]</scope>
    <source>
        <strain evidence="3">cv. Amiga</strain>
    </source>
</reference>
<evidence type="ECO:0000313" key="2">
    <source>
        <dbReference type="EMBL" id="KAE9586281.1"/>
    </source>
</evidence>
<keyword evidence="1" id="KW-0812">Transmembrane</keyword>
<keyword evidence="3" id="KW-1185">Reference proteome</keyword>
<dbReference type="EMBL" id="WOCE01000024">
    <property type="protein sequence ID" value="KAE9586281.1"/>
    <property type="molecule type" value="Genomic_DNA"/>
</dbReference>
<evidence type="ECO:0000256" key="1">
    <source>
        <dbReference type="SAM" id="Phobius"/>
    </source>
</evidence>
<dbReference type="Proteomes" id="UP000447434">
    <property type="component" value="Chromosome 24"/>
</dbReference>
<gene>
    <name evidence="2" type="ORF">Lalb_Chr24g0400151</name>
</gene>
<name>A0A6A4NC51_LUPAL</name>
<feature type="transmembrane region" description="Helical" evidence="1">
    <location>
        <begin position="12"/>
        <end position="35"/>
    </location>
</feature>
<sequence length="41" mass="4516">MSKEDEVSLFVILLSSILTVPNVVIAPLSSFPFLVAKKLLR</sequence>
<keyword evidence="1" id="KW-0472">Membrane</keyword>